<dbReference type="GO" id="GO:0006772">
    <property type="term" value="P:thiamine metabolic process"/>
    <property type="evidence" value="ECO:0007669"/>
    <property type="project" value="InterPro"/>
</dbReference>
<gene>
    <name evidence="6" type="ORF">UFOPK2921_01183</name>
</gene>
<dbReference type="GO" id="GO:0004788">
    <property type="term" value="F:thiamine diphosphokinase activity"/>
    <property type="evidence" value="ECO:0007669"/>
    <property type="project" value="InterPro"/>
</dbReference>
<dbReference type="SUPFAM" id="SSF63999">
    <property type="entry name" value="Thiamin pyrophosphokinase, catalytic domain"/>
    <property type="match status" value="1"/>
</dbReference>
<dbReference type="InterPro" id="IPR007373">
    <property type="entry name" value="Thiamin_PyroPKinase_B1-bd"/>
</dbReference>
<feature type="domain" description="Thiamin pyrophosphokinase thiamin-binding" evidence="5">
    <location>
        <begin position="147"/>
        <end position="214"/>
    </location>
</feature>
<evidence type="ECO:0000256" key="3">
    <source>
        <dbReference type="ARBA" id="ARBA00022777"/>
    </source>
</evidence>
<dbReference type="Gene3D" id="3.40.50.10240">
    <property type="entry name" value="Thiamin pyrophosphokinase, catalytic domain"/>
    <property type="match status" value="1"/>
</dbReference>
<dbReference type="GO" id="GO:0030975">
    <property type="term" value="F:thiamine binding"/>
    <property type="evidence" value="ECO:0007669"/>
    <property type="project" value="InterPro"/>
</dbReference>
<evidence type="ECO:0000259" key="5">
    <source>
        <dbReference type="SMART" id="SM00983"/>
    </source>
</evidence>
<dbReference type="InterPro" id="IPR006282">
    <property type="entry name" value="Thi_PPkinase"/>
</dbReference>
<protein>
    <submittedName>
        <fullName evidence="6">Unannotated protein</fullName>
    </submittedName>
</protein>
<dbReference type="InterPro" id="IPR007371">
    <property type="entry name" value="TPK_catalytic"/>
</dbReference>
<dbReference type="InterPro" id="IPR036371">
    <property type="entry name" value="TPK_B1-bd_sf"/>
</dbReference>
<keyword evidence="1" id="KW-0808">Transferase</keyword>
<dbReference type="EMBL" id="CAEZZV010000171">
    <property type="protein sequence ID" value="CAB4786873.1"/>
    <property type="molecule type" value="Genomic_DNA"/>
</dbReference>
<keyword evidence="3" id="KW-0418">Kinase</keyword>
<evidence type="ECO:0000256" key="4">
    <source>
        <dbReference type="ARBA" id="ARBA00022840"/>
    </source>
</evidence>
<proteinExistence type="predicted"/>
<accession>A0A6J6WUF0</accession>
<evidence type="ECO:0000313" key="6">
    <source>
        <dbReference type="EMBL" id="CAB4786873.1"/>
    </source>
</evidence>
<dbReference type="GO" id="GO:0016301">
    <property type="term" value="F:kinase activity"/>
    <property type="evidence" value="ECO:0007669"/>
    <property type="project" value="UniProtKB-KW"/>
</dbReference>
<dbReference type="PANTHER" id="PTHR41299:SF1">
    <property type="entry name" value="THIAMINE PYROPHOSPHOKINASE"/>
    <property type="match status" value="1"/>
</dbReference>
<dbReference type="PANTHER" id="PTHR41299">
    <property type="entry name" value="THIAMINE PYROPHOSPHOKINASE"/>
    <property type="match status" value="1"/>
</dbReference>
<dbReference type="CDD" id="cd07995">
    <property type="entry name" value="TPK"/>
    <property type="match status" value="1"/>
</dbReference>
<keyword evidence="2" id="KW-0547">Nucleotide-binding</keyword>
<sequence>MIGNEQLTRALIVIGGHAPMSQALAYLDPDTVVICADSGLDHALALGLTPNVFLGDMDSVSAASLERSRHEDWEIITHDSDKDQTDTELALAYAVAHNFQHVTLLWGSGDRIDHILGVMAALADPSLSVMKTLLAWIGSDRVEILHGPKKLDSVVPIGSTLSLIPLGGSAHGVTTAGLMWNLDNEELSAHSARSVSNRVKKTSIQISIDRGVLAIVYPCFLTTPQEHESSQQ</sequence>
<dbReference type="SMART" id="SM00983">
    <property type="entry name" value="TPK_B1_binding"/>
    <property type="match status" value="1"/>
</dbReference>
<dbReference type="AlphaFoldDB" id="A0A6J6WUF0"/>
<dbReference type="Pfam" id="PF04265">
    <property type="entry name" value="TPK_B1_binding"/>
    <property type="match status" value="1"/>
</dbReference>
<evidence type="ECO:0000256" key="2">
    <source>
        <dbReference type="ARBA" id="ARBA00022741"/>
    </source>
</evidence>
<dbReference type="GO" id="GO:0005524">
    <property type="term" value="F:ATP binding"/>
    <property type="evidence" value="ECO:0007669"/>
    <property type="project" value="UniProtKB-KW"/>
</dbReference>
<dbReference type="NCBIfam" id="TIGR01378">
    <property type="entry name" value="thi_PPkinase"/>
    <property type="match status" value="1"/>
</dbReference>
<dbReference type="SUPFAM" id="SSF63862">
    <property type="entry name" value="Thiamin pyrophosphokinase, substrate-binding domain"/>
    <property type="match status" value="1"/>
</dbReference>
<evidence type="ECO:0000256" key="1">
    <source>
        <dbReference type="ARBA" id="ARBA00022679"/>
    </source>
</evidence>
<reference evidence="6" key="1">
    <citation type="submission" date="2020-05" db="EMBL/GenBank/DDBJ databases">
        <authorList>
            <person name="Chiriac C."/>
            <person name="Salcher M."/>
            <person name="Ghai R."/>
            <person name="Kavagutti S V."/>
        </authorList>
    </citation>
    <scope>NUCLEOTIDE SEQUENCE</scope>
</reference>
<dbReference type="InterPro" id="IPR036759">
    <property type="entry name" value="TPK_catalytic_sf"/>
</dbReference>
<name>A0A6J6WUF0_9ZZZZ</name>
<dbReference type="GO" id="GO:0009229">
    <property type="term" value="P:thiamine diphosphate biosynthetic process"/>
    <property type="evidence" value="ECO:0007669"/>
    <property type="project" value="InterPro"/>
</dbReference>
<dbReference type="InterPro" id="IPR053149">
    <property type="entry name" value="TPK"/>
</dbReference>
<dbReference type="Pfam" id="PF04263">
    <property type="entry name" value="TPK_catalytic"/>
    <property type="match status" value="1"/>
</dbReference>
<organism evidence="6">
    <name type="scientific">freshwater metagenome</name>
    <dbReference type="NCBI Taxonomy" id="449393"/>
    <lineage>
        <taxon>unclassified sequences</taxon>
        <taxon>metagenomes</taxon>
        <taxon>ecological metagenomes</taxon>
    </lineage>
</organism>
<keyword evidence="4" id="KW-0067">ATP-binding</keyword>